<organism evidence="1 2">
    <name type="scientific">Mesorhizobium zhangyense</name>
    <dbReference type="NCBI Taxonomy" id="1776730"/>
    <lineage>
        <taxon>Bacteria</taxon>
        <taxon>Pseudomonadati</taxon>
        <taxon>Pseudomonadota</taxon>
        <taxon>Alphaproteobacteria</taxon>
        <taxon>Hyphomicrobiales</taxon>
        <taxon>Phyllobacteriaceae</taxon>
        <taxon>Mesorhizobium</taxon>
    </lineage>
</organism>
<dbReference type="RefSeq" id="WP_165119551.1">
    <property type="nucleotide sequence ID" value="NZ_JAAKZG010000008.1"/>
</dbReference>
<protein>
    <submittedName>
        <fullName evidence="1">Uncharacterized protein</fullName>
    </submittedName>
</protein>
<name>A0A7C9R937_9HYPH</name>
<accession>A0A7C9R937</accession>
<evidence type="ECO:0000313" key="1">
    <source>
        <dbReference type="EMBL" id="NGN43194.1"/>
    </source>
</evidence>
<gene>
    <name evidence="1" type="ORF">G6N74_19160</name>
</gene>
<evidence type="ECO:0000313" key="2">
    <source>
        <dbReference type="Proteomes" id="UP000481252"/>
    </source>
</evidence>
<keyword evidence="2" id="KW-1185">Reference proteome</keyword>
<comment type="caution">
    <text evidence="1">The sequence shown here is derived from an EMBL/GenBank/DDBJ whole genome shotgun (WGS) entry which is preliminary data.</text>
</comment>
<sequence length="161" mass="18703">MNIDGVGTKYSDEPARSMPEDILSEQLRADIESSVLPFFRSLATFDRLYAYAMHGDLQIWQHEALHFRLELAMGNFDAARMLMRWHSKRWLSDEPQADHTHERQLCALLDANDHTGIGRCLREIEASVVAAYKVEHIWEPSPFPFEPEYKEWARKSGIKVD</sequence>
<dbReference type="EMBL" id="JAAKZG010000008">
    <property type="protein sequence ID" value="NGN43194.1"/>
    <property type="molecule type" value="Genomic_DNA"/>
</dbReference>
<dbReference type="AlphaFoldDB" id="A0A7C9R937"/>
<reference evidence="1 2" key="1">
    <citation type="submission" date="2020-02" db="EMBL/GenBank/DDBJ databases">
        <title>Genome sequence of the type strain CGMCC 1.15528 of Mesorhizobium zhangyense.</title>
        <authorList>
            <person name="Gao J."/>
            <person name="Sun J."/>
        </authorList>
    </citation>
    <scope>NUCLEOTIDE SEQUENCE [LARGE SCALE GENOMIC DNA]</scope>
    <source>
        <strain evidence="1 2">CGMCC 1.15528</strain>
    </source>
</reference>
<dbReference type="Proteomes" id="UP000481252">
    <property type="component" value="Unassembled WGS sequence"/>
</dbReference>
<proteinExistence type="predicted"/>